<name>A0A0G4G1R5_9ALVE</name>
<gene>
    <name evidence="1" type="ORF">Cvel_4053</name>
</gene>
<protein>
    <submittedName>
        <fullName evidence="1">Uncharacterized protein</fullName>
    </submittedName>
</protein>
<accession>A0A0G4G1R5</accession>
<proteinExistence type="predicted"/>
<sequence>MSNSAAANKVRLDLVASPEVPTSRDPWGHPLYTEKSSLIVGSIFDCPLIADRLGDCAKVPHELLILKVCKANGNIKWYVSQYSKYDAEALEVGDSDIMSFYFDFKSTYTLGGFSGNSSEFFKRTAQGLINMGK</sequence>
<dbReference type="AlphaFoldDB" id="A0A0G4G1R5"/>
<organism evidence="1">
    <name type="scientific">Chromera velia CCMP2878</name>
    <dbReference type="NCBI Taxonomy" id="1169474"/>
    <lineage>
        <taxon>Eukaryota</taxon>
        <taxon>Sar</taxon>
        <taxon>Alveolata</taxon>
        <taxon>Colpodellida</taxon>
        <taxon>Chromeraceae</taxon>
        <taxon>Chromera</taxon>
    </lineage>
</organism>
<reference evidence="1" key="1">
    <citation type="submission" date="2014-11" db="EMBL/GenBank/DDBJ databases">
        <authorList>
            <person name="Otto D Thomas"/>
            <person name="Naeem Raeece"/>
        </authorList>
    </citation>
    <scope>NUCLEOTIDE SEQUENCE</scope>
</reference>
<evidence type="ECO:0000313" key="1">
    <source>
        <dbReference type="EMBL" id="CEM21830.1"/>
    </source>
</evidence>
<dbReference type="EMBL" id="CDMZ01000806">
    <property type="protein sequence ID" value="CEM21830.1"/>
    <property type="molecule type" value="Genomic_DNA"/>
</dbReference>
<dbReference type="VEuPathDB" id="CryptoDB:Cvel_4053"/>